<evidence type="ECO:0000313" key="7">
    <source>
        <dbReference type="EMBL" id="MTJ04488.1"/>
    </source>
</evidence>
<name>A0A7C9HLL2_9RHOB</name>
<keyword evidence="4" id="KW-0472">Membrane</keyword>
<dbReference type="SUPFAM" id="SSF74653">
    <property type="entry name" value="TolA/TonB C-terminal domain"/>
    <property type="match status" value="1"/>
</dbReference>
<evidence type="ECO:0000256" key="5">
    <source>
        <dbReference type="SAM" id="MobiDB-lite"/>
    </source>
</evidence>
<dbReference type="NCBIfam" id="TIGR01352">
    <property type="entry name" value="tonB_Cterm"/>
    <property type="match status" value="1"/>
</dbReference>
<keyword evidence="3" id="KW-1133">Transmembrane helix</keyword>
<keyword evidence="2" id="KW-0812">Transmembrane</keyword>
<feature type="compositionally biased region" description="Pro residues" evidence="5">
    <location>
        <begin position="135"/>
        <end position="146"/>
    </location>
</feature>
<dbReference type="GO" id="GO:0055085">
    <property type="term" value="P:transmembrane transport"/>
    <property type="evidence" value="ECO:0007669"/>
    <property type="project" value="InterPro"/>
</dbReference>
<comment type="caution">
    <text evidence="7">The sequence shown here is derived from an EMBL/GenBank/DDBJ whole genome shotgun (WGS) entry which is preliminary data.</text>
</comment>
<dbReference type="Proteomes" id="UP000483078">
    <property type="component" value="Unassembled WGS sequence"/>
</dbReference>
<organism evidence="7 8">
    <name type="scientific">Sediminimonas qiaohouensis</name>
    <dbReference type="NCBI Taxonomy" id="552061"/>
    <lineage>
        <taxon>Bacteria</taxon>
        <taxon>Pseudomonadati</taxon>
        <taxon>Pseudomonadota</taxon>
        <taxon>Alphaproteobacteria</taxon>
        <taxon>Rhodobacterales</taxon>
        <taxon>Roseobacteraceae</taxon>
        <taxon>Sediminimonas</taxon>
    </lineage>
</organism>
<feature type="compositionally biased region" description="Low complexity" evidence="5">
    <location>
        <begin position="164"/>
        <end position="178"/>
    </location>
</feature>
<gene>
    <name evidence="7" type="ORF">FH759_07340</name>
</gene>
<evidence type="ECO:0000313" key="8">
    <source>
        <dbReference type="Proteomes" id="UP000483078"/>
    </source>
</evidence>
<dbReference type="RefSeq" id="WP_273249157.1">
    <property type="nucleotide sequence ID" value="NZ_VENJ01000009.1"/>
</dbReference>
<evidence type="ECO:0000256" key="2">
    <source>
        <dbReference type="ARBA" id="ARBA00022692"/>
    </source>
</evidence>
<dbReference type="GO" id="GO:0016020">
    <property type="term" value="C:membrane"/>
    <property type="evidence" value="ECO:0007669"/>
    <property type="project" value="UniProtKB-SubCell"/>
</dbReference>
<evidence type="ECO:0000256" key="3">
    <source>
        <dbReference type="ARBA" id="ARBA00022989"/>
    </source>
</evidence>
<evidence type="ECO:0000259" key="6">
    <source>
        <dbReference type="PROSITE" id="PS52015"/>
    </source>
</evidence>
<dbReference type="InterPro" id="IPR006260">
    <property type="entry name" value="TonB/TolA_C"/>
</dbReference>
<accession>A0A7C9HLL2</accession>
<evidence type="ECO:0000256" key="4">
    <source>
        <dbReference type="ARBA" id="ARBA00023136"/>
    </source>
</evidence>
<dbReference type="Gene3D" id="3.30.1150.10">
    <property type="match status" value="1"/>
</dbReference>
<evidence type="ECO:0000256" key="1">
    <source>
        <dbReference type="ARBA" id="ARBA00004167"/>
    </source>
</evidence>
<dbReference type="EMBL" id="VENJ01000009">
    <property type="protein sequence ID" value="MTJ04488.1"/>
    <property type="molecule type" value="Genomic_DNA"/>
</dbReference>
<dbReference type="Pfam" id="PF03544">
    <property type="entry name" value="TonB_C"/>
    <property type="match status" value="1"/>
</dbReference>
<feature type="compositionally biased region" description="Basic and acidic residues" evidence="5">
    <location>
        <begin position="185"/>
        <end position="198"/>
    </location>
</feature>
<feature type="region of interest" description="Disordered" evidence="5">
    <location>
        <begin position="84"/>
        <end position="241"/>
    </location>
</feature>
<dbReference type="PROSITE" id="PS52015">
    <property type="entry name" value="TONB_CTD"/>
    <property type="match status" value="1"/>
</dbReference>
<reference evidence="7 8" key="1">
    <citation type="submission" date="2019-06" db="EMBL/GenBank/DDBJ databases">
        <title>Enrichment of Autotrophic Halophilic Microorganisms from Red Sea Brine Pool Using Microbial Electrosynthesis System.</title>
        <authorList>
            <person name="Alqahtani M.F."/>
            <person name="Bajracharya S."/>
            <person name="Katuri K.P."/>
            <person name="Ali M."/>
            <person name="Saikaly P.E."/>
        </authorList>
    </citation>
    <scope>NUCLEOTIDE SEQUENCE [LARGE SCALE GENOMIC DNA]</scope>
    <source>
        <strain evidence="7">MES6</strain>
    </source>
</reference>
<protein>
    <submittedName>
        <fullName evidence="7">TonB family protein</fullName>
    </submittedName>
</protein>
<dbReference type="AlphaFoldDB" id="A0A7C9HLL2"/>
<comment type="subcellular location">
    <subcellularLocation>
        <location evidence="1">Membrane</location>
        <topology evidence="1">Single-pass membrane protein</topology>
    </subcellularLocation>
</comment>
<proteinExistence type="predicted"/>
<feature type="domain" description="TonB C-terminal" evidence="6">
    <location>
        <begin position="248"/>
        <end position="334"/>
    </location>
</feature>
<dbReference type="InterPro" id="IPR037682">
    <property type="entry name" value="TonB_C"/>
</dbReference>
<sequence>MIRGVEFISCLCVAAAAHVGLWVLSPGSGVTSSGAQGAALTSLEASNDSIAQMVAVWERPPEVAEALDAPEAAEPDSRMAALPQVSDAPHRGKSPAQPDATERATPPLPDTASAPPMPLPVPDALAKMTTLSAPPQSPDVAPPVPTASPDTPERAEAPRPTAPAPRAQAPKIDTASAAPPTPRAAPERSARPKQRPEPPKPVQKASVDSRAAPAQQAAGTGGKTARGKQGKADVSTGDTAARRAQLAHWGAGIRRSIERGKRYPRGARQSGTVTVHLTVSRSGALSAVRVAASSGVAALDAAAVAAVRRARLPAAPEALSLSGYEFSLPITFRR</sequence>